<dbReference type="Proteomes" id="UP000011721">
    <property type="component" value="Chromosome"/>
</dbReference>
<dbReference type="InterPro" id="IPR006016">
    <property type="entry name" value="UspA"/>
</dbReference>
<sequence>MTTFSKILLPIDFTECSTAVLSHAKLMKEKFDADIYLLYAMPGSEQYKGLNMDSEWLVNYGHSLKREAENAMENFINQHMQGFEPKKAVVRIGEVVTETATYVDEEGIDLIITASHGCRTAENRIYGSIAEGISRESGCPVMIVHP</sequence>
<reference evidence="4" key="1">
    <citation type="journal article" date="2013" name="Stand. Genomic Sci.">
        <title>Complete genome sequence of Desulfocapsa sulfexigens, a marine deltaproteobacterium specialized in disproportionating inorganic sulfur compounds.</title>
        <authorList>
            <person name="Finster K.W."/>
            <person name="Kjeldsen K.U."/>
            <person name="Kube M."/>
            <person name="Reinhardt R."/>
            <person name="Mussmann M."/>
            <person name="Amann R."/>
            <person name="Schreiber L."/>
        </authorList>
    </citation>
    <scope>NUCLEOTIDE SEQUENCE [LARGE SCALE GENOMIC DNA]</scope>
    <source>
        <strain evidence="4">DSM 10523 / SB164P1</strain>
    </source>
</reference>
<dbReference type="PANTHER" id="PTHR46268:SF6">
    <property type="entry name" value="UNIVERSAL STRESS PROTEIN UP12"/>
    <property type="match status" value="1"/>
</dbReference>
<dbReference type="PANTHER" id="PTHR46268">
    <property type="entry name" value="STRESS RESPONSE PROTEIN NHAX"/>
    <property type="match status" value="1"/>
</dbReference>
<organism evidence="3 4">
    <name type="scientific">Desulfocapsa sulfexigens (strain DSM 10523 / SB164P1)</name>
    <dbReference type="NCBI Taxonomy" id="1167006"/>
    <lineage>
        <taxon>Bacteria</taxon>
        <taxon>Pseudomonadati</taxon>
        <taxon>Thermodesulfobacteriota</taxon>
        <taxon>Desulfobulbia</taxon>
        <taxon>Desulfobulbales</taxon>
        <taxon>Desulfocapsaceae</taxon>
        <taxon>Desulfocapsa</taxon>
    </lineage>
</organism>
<dbReference type="InterPro" id="IPR006015">
    <property type="entry name" value="Universal_stress_UspA"/>
</dbReference>
<dbReference type="eggNOG" id="COG0589">
    <property type="taxonomic scope" value="Bacteria"/>
</dbReference>
<dbReference type="PRINTS" id="PR01438">
    <property type="entry name" value="UNVRSLSTRESS"/>
</dbReference>
<dbReference type="OrthoDB" id="9788959at2"/>
<dbReference type="SUPFAM" id="SSF52402">
    <property type="entry name" value="Adenine nucleotide alpha hydrolases-like"/>
    <property type="match status" value="1"/>
</dbReference>
<protein>
    <submittedName>
        <fullName evidence="3">Universal stress protein UspA-like protein</fullName>
    </submittedName>
</protein>
<proteinExistence type="inferred from homology"/>
<evidence type="ECO:0000313" key="4">
    <source>
        <dbReference type="Proteomes" id="UP000011721"/>
    </source>
</evidence>
<dbReference type="Pfam" id="PF00582">
    <property type="entry name" value="Usp"/>
    <property type="match status" value="1"/>
</dbReference>
<dbReference type="HOGENOM" id="CLU_049301_11_2_7"/>
<dbReference type="STRING" id="1167006.UWK_01430"/>
<dbReference type="RefSeq" id="WP_015403681.1">
    <property type="nucleotide sequence ID" value="NC_020304.1"/>
</dbReference>
<comment type="similarity">
    <text evidence="1">Belongs to the universal stress protein A family.</text>
</comment>
<dbReference type="InterPro" id="IPR014729">
    <property type="entry name" value="Rossmann-like_a/b/a_fold"/>
</dbReference>
<dbReference type="AlphaFoldDB" id="M1PE79"/>
<dbReference type="CDD" id="cd00293">
    <property type="entry name" value="USP-like"/>
    <property type="match status" value="1"/>
</dbReference>
<evidence type="ECO:0000256" key="1">
    <source>
        <dbReference type="ARBA" id="ARBA00008791"/>
    </source>
</evidence>
<accession>M1PE79</accession>
<dbReference type="Gene3D" id="3.40.50.620">
    <property type="entry name" value="HUPs"/>
    <property type="match status" value="1"/>
</dbReference>
<dbReference type="KEGG" id="dsf:UWK_01430"/>
<feature type="domain" description="UspA" evidence="2">
    <location>
        <begin position="4"/>
        <end position="145"/>
    </location>
</feature>
<evidence type="ECO:0000259" key="2">
    <source>
        <dbReference type="Pfam" id="PF00582"/>
    </source>
</evidence>
<dbReference type="EMBL" id="CP003985">
    <property type="protein sequence ID" value="AGF77990.1"/>
    <property type="molecule type" value="Genomic_DNA"/>
</dbReference>
<name>M1PE79_DESSD</name>
<evidence type="ECO:0000313" key="3">
    <source>
        <dbReference type="EMBL" id="AGF77990.1"/>
    </source>
</evidence>
<keyword evidence="4" id="KW-1185">Reference proteome</keyword>
<gene>
    <name evidence="3" type="ordered locus">UWK_01430</name>
</gene>